<accession>R5L926</accession>
<name>R5L926_9FIRM</name>
<feature type="region of interest" description="Disordered" evidence="1">
    <location>
        <begin position="63"/>
        <end position="115"/>
    </location>
</feature>
<dbReference type="Gene3D" id="3.40.50.1110">
    <property type="entry name" value="SGNH hydrolase"/>
    <property type="match status" value="1"/>
</dbReference>
<dbReference type="AlphaFoldDB" id="R5L926"/>
<dbReference type="Proteomes" id="UP000018300">
    <property type="component" value="Unassembled WGS sequence"/>
</dbReference>
<feature type="compositionally biased region" description="Low complexity" evidence="1">
    <location>
        <begin position="81"/>
        <end position="115"/>
    </location>
</feature>
<evidence type="ECO:0008006" key="4">
    <source>
        <dbReference type="Google" id="ProtNLM"/>
    </source>
</evidence>
<reference evidence="2" key="1">
    <citation type="submission" date="2012-11" db="EMBL/GenBank/DDBJ databases">
        <title>Dependencies among metagenomic species, viruses, plasmids and units of genetic variation.</title>
        <authorList>
            <person name="Nielsen H.B."/>
            <person name="Almeida M."/>
            <person name="Juncker A.S."/>
            <person name="Rasmussen S."/>
            <person name="Li J."/>
            <person name="Sunagawa S."/>
            <person name="Plichta D."/>
            <person name="Gautier L."/>
            <person name="Le Chatelier E."/>
            <person name="Peletier E."/>
            <person name="Bonde I."/>
            <person name="Nielsen T."/>
            <person name="Manichanh C."/>
            <person name="Arumugam M."/>
            <person name="Batto J."/>
            <person name="Santos M.B.Q.D."/>
            <person name="Blom N."/>
            <person name="Borruel N."/>
            <person name="Burgdorf K.S."/>
            <person name="Boumezbeur F."/>
            <person name="Casellas F."/>
            <person name="Dore J."/>
            <person name="Guarner F."/>
            <person name="Hansen T."/>
            <person name="Hildebrand F."/>
            <person name="Kaas R.S."/>
            <person name="Kennedy S."/>
            <person name="Kristiansen K."/>
            <person name="Kultima J.R."/>
            <person name="Leonard P."/>
            <person name="Levenez F."/>
            <person name="Lund O."/>
            <person name="Moumen B."/>
            <person name="Le Paslier D."/>
            <person name="Pons N."/>
            <person name="Pedersen O."/>
            <person name="Prifti E."/>
            <person name="Qin J."/>
            <person name="Raes J."/>
            <person name="Tap J."/>
            <person name="Tims S."/>
            <person name="Ussery D.W."/>
            <person name="Yamada T."/>
            <person name="MetaHit consortium"/>
            <person name="Renault P."/>
            <person name="Sicheritz-Ponten T."/>
            <person name="Bork P."/>
            <person name="Wang J."/>
            <person name="Brunak S."/>
            <person name="Ehrlich S.D."/>
        </authorList>
    </citation>
    <scope>NUCLEOTIDE SEQUENCE [LARGE SCALE GENOMIC DNA]</scope>
</reference>
<evidence type="ECO:0000313" key="2">
    <source>
        <dbReference type="EMBL" id="CCY75608.1"/>
    </source>
</evidence>
<comment type="caution">
    <text evidence="2">The sequence shown here is derived from an EMBL/GenBank/DDBJ whole genome shotgun (WGS) entry which is preliminary data.</text>
</comment>
<dbReference type="CDD" id="cd00229">
    <property type="entry name" value="SGNH_hydrolase"/>
    <property type="match status" value="1"/>
</dbReference>
<evidence type="ECO:0000256" key="1">
    <source>
        <dbReference type="SAM" id="MobiDB-lite"/>
    </source>
</evidence>
<proteinExistence type="predicted"/>
<dbReference type="EMBL" id="CAYU010000016">
    <property type="protein sequence ID" value="CCY75608.1"/>
    <property type="molecule type" value="Genomic_DNA"/>
</dbReference>
<organism evidence="2 3">
    <name type="scientific">Eshraghiella crossota CAG:259</name>
    <dbReference type="NCBI Taxonomy" id="1263062"/>
    <lineage>
        <taxon>Bacteria</taxon>
        <taxon>Bacillati</taxon>
        <taxon>Bacillota</taxon>
        <taxon>Clostridia</taxon>
        <taxon>Lachnospirales</taxon>
        <taxon>Lachnospiraceae</taxon>
        <taxon>Eshraghiella</taxon>
    </lineage>
</organism>
<dbReference type="SUPFAM" id="SSF52266">
    <property type="entry name" value="SGNH hydrolase"/>
    <property type="match status" value="1"/>
</dbReference>
<sequence>MIRKSSCIFVLTLVVLALVAAVGSIDNNRMIAGNNGVSDNEIVTDMDDMVKYDISIESVKQDKVSGMLSGGETGTSENVSEAPTEPVTEAPTEPATEPVTEPVTEAPTEPVTEAVTEPETAAPVNWKYVYVGDSRTKGLKAALEKYGRITGKETFICEIGEGYDFLMANMANIRSVCDSSTVLIIGLGINDMKYRYNEYIAAINNMAATMDCQIYFMLVNPVNEAEEAADGKFHITNADIDTFNARMLSGLGPSVHIIDTNSYLKNVIVNYTTMDGLHYTDETYIIVYDYMQNFIPHS</sequence>
<dbReference type="InterPro" id="IPR036514">
    <property type="entry name" value="SGNH_hydro_sf"/>
</dbReference>
<protein>
    <recommendedName>
        <fullName evidence="4">SGNH hydrolase-type esterase domain-containing protein</fullName>
    </recommendedName>
</protein>
<evidence type="ECO:0000313" key="3">
    <source>
        <dbReference type="Proteomes" id="UP000018300"/>
    </source>
</evidence>
<gene>
    <name evidence="2" type="ORF">BN569_01599</name>
</gene>